<dbReference type="PANTHER" id="PTHR21599:SF0">
    <property type="entry name" value="GLYCERATE KINASE"/>
    <property type="match status" value="1"/>
</dbReference>
<organism evidence="1 2">
    <name type="scientific">Flexivirga caeni</name>
    <dbReference type="NCBI Taxonomy" id="2294115"/>
    <lineage>
        <taxon>Bacteria</taxon>
        <taxon>Bacillati</taxon>
        <taxon>Actinomycetota</taxon>
        <taxon>Actinomycetes</taxon>
        <taxon>Micrococcales</taxon>
        <taxon>Dermacoccaceae</taxon>
        <taxon>Flexivirga</taxon>
    </lineage>
</organism>
<dbReference type="OrthoDB" id="9774290at2"/>
<dbReference type="RefSeq" id="WP_123270429.1">
    <property type="nucleotide sequence ID" value="NZ_RJJQ01000003.1"/>
</dbReference>
<dbReference type="GO" id="GO:0008887">
    <property type="term" value="F:glycerate kinase activity"/>
    <property type="evidence" value="ECO:0007669"/>
    <property type="project" value="InterPro"/>
</dbReference>
<proteinExistence type="predicted"/>
<keyword evidence="2" id="KW-1185">Reference proteome</keyword>
<dbReference type="InterPro" id="IPR018193">
    <property type="entry name" value="Glyc_kinase_flavodox-like_fold"/>
</dbReference>
<dbReference type="Gene3D" id="3.90.1510.10">
    <property type="entry name" value="Glycerate kinase, domain 2"/>
    <property type="match status" value="1"/>
</dbReference>
<dbReference type="GO" id="GO:0031388">
    <property type="term" value="P:organic acid phosphorylation"/>
    <property type="evidence" value="ECO:0007669"/>
    <property type="project" value="InterPro"/>
</dbReference>
<name>A0A3M9MFQ5_9MICO</name>
<sequence>MRVLICSDRWGSTPAADVTTALAEGWHERQPSTEVVAVPFSSGGTGFVRALAATVAGQTDRVWRLRAGSTDYLDGALLTTTGDSTALGAALGESVDGGARRIVVGVGDAAGVDGGAGLLRALGGSDDLQLAVPRAVARVRGVELVAAYKEDIGLLGLKGASASAVETLGWTSQQAQDNEHRISEFAATVRQLLPPQRDLLSGEVRRHDRGVGSGAGGGAAYAVATLGARLLPGADAFAEAVDLAGEVARADLVVAGTRVFDWRSLDADTVATVIRAAAAAARPSVILAEELEVGRRETMALGASAAYSILDPHRIGDAPPADLVAALTALARRVAGTWSAT</sequence>
<dbReference type="PANTHER" id="PTHR21599">
    <property type="entry name" value="GLYCERATE KINASE"/>
    <property type="match status" value="1"/>
</dbReference>
<dbReference type="SUPFAM" id="SSF110738">
    <property type="entry name" value="Glycerate kinase I"/>
    <property type="match status" value="1"/>
</dbReference>
<gene>
    <name evidence="1" type="ORF">EFY87_05385</name>
</gene>
<dbReference type="InterPro" id="IPR004381">
    <property type="entry name" value="Glycerate_kinase"/>
</dbReference>
<dbReference type="InterPro" id="IPR036129">
    <property type="entry name" value="Glycerate_kinase_sf"/>
</dbReference>
<evidence type="ECO:0008006" key="3">
    <source>
        <dbReference type="Google" id="ProtNLM"/>
    </source>
</evidence>
<reference evidence="1 2" key="1">
    <citation type="submission" date="2018-11" db="EMBL/GenBank/DDBJ databases">
        <title>Draft genome of Simplicispira Flexivirga sp. BO-16.</title>
        <authorList>
            <person name="Im W.T."/>
        </authorList>
    </citation>
    <scope>NUCLEOTIDE SEQUENCE [LARGE SCALE GENOMIC DNA]</scope>
    <source>
        <strain evidence="1 2">BO-16</strain>
    </source>
</reference>
<protein>
    <recommendedName>
        <fullName evidence="3">Glycerate kinase</fullName>
    </recommendedName>
</protein>
<dbReference type="Proteomes" id="UP000271678">
    <property type="component" value="Unassembled WGS sequence"/>
</dbReference>
<dbReference type="EMBL" id="RJJQ01000003">
    <property type="protein sequence ID" value="RNI24390.1"/>
    <property type="molecule type" value="Genomic_DNA"/>
</dbReference>
<evidence type="ECO:0000313" key="2">
    <source>
        <dbReference type="Proteomes" id="UP000271678"/>
    </source>
</evidence>
<dbReference type="Pfam" id="PF02595">
    <property type="entry name" value="Gly_kinase"/>
    <property type="match status" value="2"/>
</dbReference>
<comment type="caution">
    <text evidence="1">The sequence shown here is derived from an EMBL/GenBank/DDBJ whole genome shotgun (WGS) entry which is preliminary data.</text>
</comment>
<dbReference type="AlphaFoldDB" id="A0A3M9MFQ5"/>
<evidence type="ECO:0000313" key="1">
    <source>
        <dbReference type="EMBL" id="RNI24390.1"/>
    </source>
</evidence>
<accession>A0A3M9MFQ5</accession>